<dbReference type="PANTHER" id="PTHR38471">
    <property type="entry name" value="FOUR HELIX BUNDLE PROTEIN"/>
    <property type="match status" value="1"/>
</dbReference>
<proteinExistence type="predicted"/>
<protein>
    <recommendedName>
        <fullName evidence="3">Four helix bundle protein</fullName>
    </recommendedName>
</protein>
<dbReference type="InterPro" id="IPR012657">
    <property type="entry name" value="23S_rRNA-intervening_sequence"/>
</dbReference>
<dbReference type="Pfam" id="PF05635">
    <property type="entry name" value="23S_rRNA_IVP"/>
    <property type="match status" value="1"/>
</dbReference>
<dbReference type="Gene3D" id="1.20.1440.60">
    <property type="entry name" value="23S rRNA-intervening sequence"/>
    <property type="match status" value="1"/>
</dbReference>
<dbReference type="PANTHER" id="PTHR38471:SF2">
    <property type="entry name" value="FOUR HELIX BUNDLE PROTEIN"/>
    <property type="match status" value="1"/>
</dbReference>
<evidence type="ECO:0008006" key="3">
    <source>
        <dbReference type="Google" id="ProtNLM"/>
    </source>
</evidence>
<dbReference type="InterPro" id="IPR036583">
    <property type="entry name" value="23S_rRNA_IVS_sf"/>
</dbReference>
<name>A0A1F6D1K4_9BACT</name>
<evidence type="ECO:0000313" key="2">
    <source>
        <dbReference type="Proteomes" id="UP000177659"/>
    </source>
</evidence>
<accession>A0A1F6D1K4</accession>
<dbReference type="EMBL" id="MFLC01000005">
    <property type="protein sequence ID" value="OGG55309.1"/>
    <property type="molecule type" value="Genomic_DNA"/>
</dbReference>
<dbReference type="SUPFAM" id="SSF158446">
    <property type="entry name" value="IVS-encoded protein-like"/>
    <property type="match status" value="1"/>
</dbReference>
<reference evidence="1 2" key="1">
    <citation type="journal article" date="2016" name="Nat. Commun.">
        <title>Thousands of microbial genomes shed light on interconnected biogeochemical processes in an aquifer system.</title>
        <authorList>
            <person name="Anantharaman K."/>
            <person name="Brown C.T."/>
            <person name="Hug L.A."/>
            <person name="Sharon I."/>
            <person name="Castelle C.J."/>
            <person name="Probst A.J."/>
            <person name="Thomas B.C."/>
            <person name="Singh A."/>
            <person name="Wilkins M.J."/>
            <person name="Karaoz U."/>
            <person name="Brodie E.L."/>
            <person name="Williams K.H."/>
            <person name="Hubbard S.S."/>
            <person name="Banfield J.F."/>
        </authorList>
    </citation>
    <scope>NUCLEOTIDE SEQUENCE [LARGE SCALE GENOMIC DNA]</scope>
</reference>
<sequence length="119" mass="13628">MGLEQLKIYQVAEKLELELHEVTKSFPKDELYRSVDQIRRSSAAVANNLAEGYSRASNLEKIRYCHIAKGEAEETKRNVERSSKKGFLPVSQADQITNQYTELLKMISGYIKYLKEKAA</sequence>
<gene>
    <name evidence="1" type="ORF">A3D62_01660</name>
</gene>
<organism evidence="1 2">
    <name type="scientific">Candidatus Kaiserbacteria bacterium RIFCSPHIGHO2_02_FULL_49_11</name>
    <dbReference type="NCBI Taxonomy" id="1798489"/>
    <lineage>
        <taxon>Bacteria</taxon>
        <taxon>Candidatus Kaiseribacteriota</taxon>
    </lineage>
</organism>
<dbReference type="CDD" id="cd16377">
    <property type="entry name" value="23S_rRNA_IVP_like"/>
    <property type="match status" value="1"/>
</dbReference>
<dbReference type="AlphaFoldDB" id="A0A1F6D1K4"/>
<dbReference type="NCBIfam" id="TIGR02436">
    <property type="entry name" value="four helix bundle protein"/>
    <property type="match status" value="1"/>
</dbReference>
<evidence type="ECO:0000313" key="1">
    <source>
        <dbReference type="EMBL" id="OGG55309.1"/>
    </source>
</evidence>
<dbReference type="Proteomes" id="UP000177659">
    <property type="component" value="Unassembled WGS sequence"/>
</dbReference>
<comment type="caution">
    <text evidence="1">The sequence shown here is derived from an EMBL/GenBank/DDBJ whole genome shotgun (WGS) entry which is preliminary data.</text>
</comment>